<keyword evidence="1" id="KW-0812">Transmembrane</keyword>
<protein>
    <submittedName>
        <fullName evidence="2">Uncharacterized protein</fullName>
    </submittedName>
</protein>
<name>A0A084Q9T0_STAC4</name>
<dbReference type="OMA" id="NIIYRYE"/>
<gene>
    <name evidence="2" type="ORF">S40285_09224</name>
</gene>
<dbReference type="HOGENOM" id="CLU_033830_1_1_1"/>
<dbReference type="EMBL" id="KL660894">
    <property type="protein sequence ID" value="KFA60715.1"/>
    <property type="molecule type" value="Genomic_DNA"/>
</dbReference>
<dbReference type="Proteomes" id="UP000028524">
    <property type="component" value="Unassembled WGS sequence"/>
</dbReference>
<accession>A0A084Q9T0</accession>
<feature type="transmembrane region" description="Helical" evidence="1">
    <location>
        <begin position="168"/>
        <end position="189"/>
    </location>
</feature>
<dbReference type="PANTHER" id="PTHR42029">
    <property type="entry name" value="AN04G07800"/>
    <property type="match status" value="1"/>
</dbReference>
<evidence type="ECO:0000313" key="2">
    <source>
        <dbReference type="EMBL" id="KFA60715.1"/>
    </source>
</evidence>
<sequence length="297" mass="34239">MSVDNVSAGLKPTRPEQITLEAWSQGFMVGSLIIMAGITLSNMRSGILLHKLILIEGWFLSATVVPLITSWTMHNVIAWIKNKPFLEPRGSAIYIGTVILVQPYWILEIYASFAYFNTNNLHLFTLTRPFEALCRDPWWIFTAANLFYNIHFRYELSLVEIIRVSPRFGILLFCMILSIIFIIIDLLSVTPVIPIGVINPFWKFAFVFKCLTDTIILDDFKMALDKLSWHRRTQLLPFDALANVQWPLDDQMIDQKPALRKRQSEELFVEQVEIVGGYREAMISFPPPTWPVSAKRE</sequence>
<evidence type="ECO:0000313" key="3">
    <source>
        <dbReference type="Proteomes" id="UP000028524"/>
    </source>
</evidence>
<keyword evidence="1" id="KW-1133">Transmembrane helix</keyword>
<evidence type="ECO:0000256" key="1">
    <source>
        <dbReference type="SAM" id="Phobius"/>
    </source>
</evidence>
<reference evidence="2 3" key="1">
    <citation type="journal article" date="2014" name="BMC Genomics">
        <title>Comparative genome sequencing reveals chemotype-specific gene clusters in the toxigenic black mold Stachybotrys.</title>
        <authorList>
            <person name="Semeiks J."/>
            <person name="Borek D."/>
            <person name="Otwinowski Z."/>
            <person name="Grishin N.V."/>
        </authorList>
    </citation>
    <scope>NUCLEOTIDE SEQUENCE [LARGE SCALE GENOMIC DNA]</scope>
    <source>
        <strain evidence="2 3">IBT 40285</strain>
    </source>
</reference>
<dbReference type="OrthoDB" id="5420247at2759"/>
<feature type="transmembrane region" description="Helical" evidence="1">
    <location>
        <begin position="58"/>
        <end position="80"/>
    </location>
</feature>
<proteinExistence type="predicted"/>
<feature type="transmembrane region" description="Helical" evidence="1">
    <location>
        <begin position="20"/>
        <end position="38"/>
    </location>
</feature>
<keyword evidence="3" id="KW-1185">Reference proteome</keyword>
<dbReference type="PANTHER" id="PTHR42029:SF3">
    <property type="entry name" value="AN04G07800"/>
    <property type="match status" value="1"/>
</dbReference>
<dbReference type="AlphaFoldDB" id="A0A084Q9T0"/>
<feature type="transmembrane region" description="Helical" evidence="1">
    <location>
        <begin position="92"/>
        <end position="117"/>
    </location>
</feature>
<dbReference type="InParanoid" id="A0A084Q9T0"/>
<dbReference type="STRING" id="1283841.A0A084Q9T0"/>
<organism evidence="2 3">
    <name type="scientific">Stachybotrys chlorohalonatus (strain IBT 40285)</name>
    <dbReference type="NCBI Taxonomy" id="1283841"/>
    <lineage>
        <taxon>Eukaryota</taxon>
        <taxon>Fungi</taxon>
        <taxon>Dikarya</taxon>
        <taxon>Ascomycota</taxon>
        <taxon>Pezizomycotina</taxon>
        <taxon>Sordariomycetes</taxon>
        <taxon>Hypocreomycetidae</taxon>
        <taxon>Hypocreales</taxon>
        <taxon>Stachybotryaceae</taxon>
        <taxon>Stachybotrys</taxon>
    </lineage>
</organism>
<keyword evidence="1" id="KW-0472">Membrane</keyword>